<dbReference type="Proteomes" id="UP000268829">
    <property type="component" value="Unassembled WGS sequence"/>
</dbReference>
<evidence type="ECO:0000313" key="1">
    <source>
        <dbReference type="EMBL" id="RNB54068.1"/>
    </source>
</evidence>
<reference evidence="1 2" key="1">
    <citation type="submission" date="2018-10" db="EMBL/GenBank/DDBJ databases">
        <title>Phylogenomics of Brevibacillus.</title>
        <authorList>
            <person name="Dunlap C."/>
        </authorList>
    </citation>
    <scope>NUCLEOTIDE SEQUENCE [LARGE SCALE GENOMIC DNA]</scope>
    <source>
        <strain evidence="1 2">DSM 100115</strain>
    </source>
</reference>
<dbReference type="EMBL" id="RHHS01000043">
    <property type="protein sequence ID" value="RNB54068.1"/>
    <property type="molecule type" value="Genomic_DNA"/>
</dbReference>
<gene>
    <name evidence="1" type="ORF">EDM57_17930</name>
</gene>
<accession>A0A3M8AS80</accession>
<dbReference type="RefSeq" id="WP_122906055.1">
    <property type="nucleotide sequence ID" value="NZ_RHHS01000043.1"/>
</dbReference>
<dbReference type="AlphaFoldDB" id="A0A3M8AS80"/>
<name>A0A3M8AS80_9BACL</name>
<proteinExistence type="predicted"/>
<comment type="caution">
    <text evidence="1">The sequence shown here is derived from an EMBL/GenBank/DDBJ whole genome shotgun (WGS) entry which is preliminary data.</text>
</comment>
<keyword evidence="2" id="KW-1185">Reference proteome</keyword>
<evidence type="ECO:0000313" key="2">
    <source>
        <dbReference type="Proteomes" id="UP000268829"/>
    </source>
</evidence>
<sequence length="201" mass="23437">MNLGMELEYEYDNLAVWFDRKTLHAMVQALVEAGVSVTWKEFPEQFHLLVNTTDGLSDWKMQRLNGSYKLQVTGVPVHDLRVALVLYHFVERAKGHAIIKVRVDDCILMKHVQYGEVVRIVEIKGAEEKMIYEKFCNVTMDQVIAALKRRDSEERIPVLRLELDYELATLFDAIQAEDQAQIKKSMEILKELRREMLLLEV</sequence>
<dbReference type="OrthoDB" id="2828299at2"/>
<protein>
    <submittedName>
        <fullName evidence="1">Uncharacterized protein</fullName>
    </submittedName>
</protein>
<organism evidence="1 2">
    <name type="scientific">Brevibacillus gelatini</name>
    <dbReference type="NCBI Taxonomy" id="1655277"/>
    <lineage>
        <taxon>Bacteria</taxon>
        <taxon>Bacillati</taxon>
        <taxon>Bacillota</taxon>
        <taxon>Bacilli</taxon>
        <taxon>Bacillales</taxon>
        <taxon>Paenibacillaceae</taxon>
        <taxon>Brevibacillus</taxon>
    </lineage>
</organism>